<name>A0A4R3VSU4_9SPHI</name>
<dbReference type="PANTHER" id="PTHR32309:SF13">
    <property type="entry name" value="FERRIC ENTEROBACTIN TRANSPORT PROTEIN FEPE"/>
    <property type="match status" value="1"/>
</dbReference>
<dbReference type="GO" id="GO:0004713">
    <property type="term" value="F:protein tyrosine kinase activity"/>
    <property type="evidence" value="ECO:0007669"/>
    <property type="project" value="TreeGrafter"/>
</dbReference>
<evidence type="ECO:0000313" key="3">
    <source>
        <dbReference type="Proteomes" id="UP000295197"/>
    </source>
</evidence>
<protein>
    <submittedName>
        <fullName evidence="2">Uncharacterized protein involved in exopolysaccharide biosynthesis</fullName>
    </submittedName>
</protein>
<feature type="transmembrane region" description="Helical" evidence="1">
    <location>
        <begin position="12"/>
        <end position="31"/>
    </location>
</feature>
<evidence type="ECO:0000256" key="1">
    <source>
        <dbReference type="SAM" id="Phobius"/>
    </source>
</evidence>
<gene>
    <name evidence="2" type="ORF">EDC17_10495</name>
</gene>
<dbReference type="EMBL" id="SMBZ01000049">
    <property type="protein sequence ID" value="TCV08019.1"/>
    <property type="molecule type" value="Genomic_DNA"/>
</dbReference>
<dbReference type="AlphaFoldDB" id="A0A4R3VSU4"/>
<feature type="transmembrane region" description="Helical" evidence="1">
    <location>
        <begin position="479"/>
        <end position="499"/>
    </location>
</feature>
<keyword evidence="1" id="KW-0812">Transmembrane</keyword>
<dbReference type="InterPro" id="IPR050445">
    <property type="entry name" value="Bact_polysacc_biosynth/exp"/>
</dbReference>
<dbReference type="PANTHER" id="PTHR32309">
    <property type="entry name" value="TYROSINE-PROTEIN KINASE"/>
    <property type="match status" value="1"/>
</dbReference>
<proteinExistence type="predicted"/>
<comment type="caution">
    <text evidence="2">The sequence shown here is derived from an EMBL/GenBank/DDBJ whole genome shotgun (WGS) entry which is preliminary data.</text>
</comment>
<dbReference type="GO" id="GO:0005886">
    <property type="term" value="C:plasma membrane"/>
    <property type="evidence" value="ECO:0007669"/>
    <property type="project" value="TreeGrafter"/>
</dbReference>
<organism evidence="2 3">
    <name type="scientific">Sphingobacterium alimentarium</name>
    <dbReference type="NCBI Taxonomy" id="797292"/>
    <lineage>
        <taxon>Bacteria</taxon>
        <taxon>Pseudomonadati</taxon>
        <taxon>Bacteroidota</taxon>
        <taxon>Sphingobacteriia</taxon>
        <taxon>Sphingobacteriales</taxon>
        <taxon>Sphingobacteriaceae</taxon>
        <taxon>Sphingobacterium</taxon>
    </lineage>
</organism>
<keyword evidence="1" id="KW-0472">Membrane</keyword>
<dbReference type="Proteomes" id="UP000295197">
    <property type="component" value="Unassembled WGS sequence"/>
</dbReference>
<accession>A0A4R3VSU4</accession>
<sequence length="719" mass="82270">MGILIYIIKSLYRFKWWLIILPLLVVGIVIYETRHMNRVYESDMTIYTGVISTNGNDLSQTTAQDWNILKNSLLNIINTISSKETLRTVSLRLFARSMINGDPGKDNVYISAEHYKELLKITPKEVLKLIDKSSEDRTVENLKNYEKVDADNFVYGLFNWNHPYFSYGALKKLLIKQVDNSDILSVTYENNDAGITYQTLNILSEVFADEYRTLQYGNTNNVIKYFEAELARIGKDLFLKEDSLTNFNVRNRVIHYDKQTEAITMLDKDYAIREQDALAARDKAKATINQLEVGIGENVKSIKNNAQFLAKLKQIGDINYSISQIESYQADSSFLTLQNPDDTLLKLKSKLKEQESDFKGFIDDYSSQKYTRNGYPNANYVVLWVDELLKLEQAQAEIEVVNNFKKELDNMYSHYSPIGSLLKRQERGINFTEQNYLAVLGGLNAARLRLKSIEMNSATLKVINPPTFPLNSKPTKRKMLVAGSYFGTLFFLLGCVLLLEMLDRTLRDKFRTERITKGKVVGAFPKNNLGRYQKDIEEIASKTIANQLFGYYSSQKPSNYINILKLDPFLDTQDLQQRIMKEWQEIGLHVGILEEGTHFNATSREFLVMGGLLEQIQSLGNDLTFVVHADLSKVPVPADYLDHASVNVLVLNAQAVWKEDDEEAYRDLLKRIGNTPLVLCLCHADRFTIETFTGMLPPYSLLRKLEYKFSQLGITASKG</sequence>
<keyword evidence="1" id="KW-1133">Transmembrane helix</keyword>
<evidence type="ECO:0000313" key="2">
    <source>
        <dbReference type="EMBL" id="TCV08019.1"/>
    </source>
</evidence>
<reference evidence="2 3" key="1">
    <citation type="submission" date="2019-03" db="EMBL/GenBank/DDBJ databases">
        <title>Genomic Encyclopedia of Type Strains, Phase IV (KMG-IV): sequencing the most valuable type-strain genomes for metagenomic binning, comparative biology and taxonomic classification.</title>
        <authorList>
            <person name="Goeker M."/>
        </authorList>
    </citation>
    <scope>NUCLEOTIDE SEQUENCE [LARGE SCALE GENOMIC DNA]</scope>
    <source>
        <strain evidence="2 3">DSM 22362</strain>
    </source>
</reference>
<keyword evidence="3" id="KW-1185">Reference proteome</keyword>